<feature type="transmembrane region" description="Helical" evidence="5">
    <location>
        <begin position="52"/>
        <end position="74"/>
    </location>
</feature>
<dbReference type="GO" id="GO:0022857">
    <property type="term" value="F:transmembrane transporter activity"/>
    <property type="evidence" value="ECO:0007669"/>
    <property type="project" value="InterPro"/>
</dbReference>
<evidence type="ECO:0000313" key="8">
    <source>
        <dbReference type="Proteomes" id="UP000184123"/>
    </source>
</evidence>
<evidence type="ECO:0000256" key="2">
    <source>
        <dbReference type="ARBA" id="ARBA00022692"/>
    </source>
</evidence>
<dbReference type="InterPro" id="IPR036259">
    <property type="entry name" value="MFS_trans_sf"/>
</dbReference>
<keyword evidence="4 5" id="KW-0472">Membrane</keyword>
<feature type="transmembrane region" description="Helical" evidence="5">
    <location>
        <begin position="108"/>
        <end position="130"/>
    </location>
</feature>
<dbReference type="Gene3D" id="1.20.1250.20">
    <property type="entry name" value="MFS general substrate transporter like domains"/>
    <property type="match status" value="2"/>
</dbReference>
<dbReference type="InterPro" id="IPR011701">
    <property type="entry name" value="MFS"/>
</dbReference>
<dbReference type="RefSeq" id="WP_073433704.1">
    <property type="nucleotide sequence ID" value="NZ_BJXU01000001.1"/>
</dbReference>
<dbReference type="Proteomes" id="UP000184123">
    <property type="component" value="Unassembled WGS sequence"/>
</dbReference>
<keyword evidence="3 5" id="KW-1133">Transmembrane helix</keyword>
<feature type="transmembrane region" description="Helical" evidence="5">
    <location>
        <begin position="81"/>
        <end position="102"/>
    </location>
</feature>
<reference evidence="6 9" key="2">
    <citation type="submission" date="2019-07" db="EMBL/GenBank/DDBJ databases">
        <title>Whole genome shotgun sequence of Halomonas cupida NBRC 102219.</title>
        <authorList>
            <person name="Hosoyama A."/>
            <person name="Uohara A."/>
            <person name="Ohji S."/>
            <person name="Ichikawa N."/>
        </authorList>
    </citation>
    <scope>NUCLEOTIDE SEQUENCE [LARGE SCALE GENOMIC DNA]</scope>
    <source>
        <strain evidence="6 9">NBRC 102219</strain>
    </source>
</reference>
<dbReference type="Proteomes" id="UP000321726">
    <property type="component" value="Unassembled WGS sequence"/>
</dbReference>
<gene>
    <name evidence="6" type="ORF">HCU01_00070</name>
    <name evidence="7" type="ORF">SAMN05660971_00841</name>
</gene>
<evidence type="ECO:0000256" key="1">
    <source>
        <dbReference type="ARBA" id="ARBA00004141"/>
    </source>
</evidence>
<dbReference type="PANTHER" id="PTHR23514:SF13">
    <property type="entry name" value="INNER MEMBRANE PROTEIN YBJJ"/>
    <property type="match status" value="1"/>
</dbReference>
<comment type="subcellular location">
    <subcellularLocation>
        <location evidence="1">Membrane</location>
        <topology evidence="1">Multi-pass membrane protein</topology>
    </subcellularLocation>
</comment>
<feature type="transmembrane region" description="Helical" evidence="5">
    <location>
        <begin position="142"/>
        <end position="163"/>
    </location>
</feature>
<feature type="transmembrane region" description="Helical" evidence="5">
    <location>
        <begin position="203"/>
        <end position="222"/>
    </location>
</feature>
<dbReference type="STRING" id="44933.SAMN05660971_00841"/>
<reference evidence="7 8" key="1">
    <citation type="submission" date="2016-11" db="EMBL/GenBank/DDBJ databases">
        <authorList>
            <person name="Jaros S."/>
            <person name="Januszkiewicz K."/>
            <person name="Wedrychowicz H."/>
        </authorList>
    </citation>
    <scope>NUCLEOTIDE SEQUENCE [LARGE SCALE GENOMIC DNA]</scope>
    <source>
        <strain evidence="7 8">DSM 4740</strain>
    </source>
</reference>
<protein>
    <submittedName>
        <fullName evidence="7">Fucose permease</fullName>
    </submittedName>
    <submittedName>
        <fullName evidence="6">MFS transporter</fullName>
    </submittedName>
</protein>
<evidence type="ECO:0000313" key="6">
    <source>
        <dbReference type="EMBL" id="GEN22058.1"/>
    </source>
</evidence>
<feature type="transmembrane region" description="Helical" evidence="5">
    <location>
        <begin position="360"/>
        <end position="381"/>
    </location>
</feature>
<keyword evidence="2 5" id="KW-0812">Transmembrane</keyword>
<organism evidence="7 8">
    <name type="scientific">Halomonas cupida</name>
    <dbReference type="NCBI Taxonomy" id="44933"/>
    <lineage>
        <taxon>Bacteria</taxon>
        <taxon>Pseudomonadati</taxon>
        <taxon>Pseudomonadota</taxon>
        <taxon>Gammaproteobacteria</taxon>
        <taxon>Oceanospirillales</taxon>
        <taxon>Halomonadaceae</taxon>
        <taxon>Halomonas</taxon>
    </lineage>
</organism>
<dbReference type="AlphaFoldDB" id="A0A1M7BCB4"/>
<dbReference type="CDD" id="cd17393">
    <property type="entry name" value="MFS_MosC_like"/>
    <property type="match status" value="1"/>
</dbReference>
<proteinExistence type="predicted"/>
<feature type="transmembrane region" description="Helical" evidence="5">
    <location>
        <begin position="332"/>
        <end position="354"/>
    </location>
</feature>
<evidence type="ECO:0000256" key="3">
    <source>
        <dbReference type="ARBA" id="ARBA00022989"/>
    </source>
</evidence>
<dbReference type="OrthoDB" id="9810941at2"/>
<dbReference type="SUPFAM" id="SSF103473">
    <property type="entry name" value="MFS general substrate transporter"/>
    <property type="match status" value="1"/>
</dbReference>
<feature type="transmembrane region" description="Helical" evidence="5">
    <location>
        <begin position="242"/>
        <end position="261"/>
    </location>
</feature>
<feature type="transmembrane region" description="Helical" evidence="5">
    <location>
        <begin position="299"/>
        <end position="320"/>
    </location>
</feature>
<feature type="transmembrane region" description="Helical" evidence="5">
    <location>
        <begin position="169"/>
        <end position="191"/>
    </location>
</feature>
<name>A0A1M7BCB4_9GAMM</name>
<dbReference type="GO" id="GO:0016020">
    <property type="term" value="C:membrane"/>
    <property type="evidence" value="ECO:0007669"/>
    <property type="project" value="UniProtKB-SubCell"/>
</dbReference>
<feature type="transmembrane region" description="Helical" evidence="5">
    <location>
        <begin position="21"/>
        <end position="40"/>
    </location>
</feature>
<evidence type="ECO:0000313" key="7">
    <source>
        <dbReference type="EMBL" id="SHL52675.1"/>
    </source>
</evidence>
<evidence type="ECO:0000313" key="9">
    <source>
        <dbReference type="Proteomes" id="UP000321726"/>
    </source>
</evidence>
<evidence type="ECO:0000256" key="5">
    <source>
        <dbReference type="SAM" id="Phobius"/>
    </source>
</evidence>
<feature type="transmembrane region" description="Helical" evidence="5">
    <location>
        <begin position="273"/>
        <end position="293"/>
    </location>
</feature>
<dbReference type="InterPro" id="IPR051788">
    <property type="entry name" value="MFS_Transporter"/>
</dbReference>
<dbReference type="Pfam" id="PF07690">
    <property type="entry name" value="MFS_1"/>
    <property type="match status" value="1"/>
</dbReference>
<accession>A0A1M7BCB4</accession>
<dbReference type="EMBL" id="BJXU01000001">
    <property type="protein sequence ID" value="GEN22058.1"/>
    <property type="molecule type" value="Genomic_DNA"/>
</dbReference>
<evidence type="ECO:0000256" key="4">
    <source>
        <dbReference type="ARBA" id="ARBA00023136"/>
    </source>
</evidence>
<dbReference type="PANTHER" id="PTHR23514">
    <property type="entry name" value="BYPASS OF STOP CODON PROTEIN 6"/>
    <property type="match status" value="1"/>
</dbReference>
<dbReference type="EMBL" id="FRCA01000001">
    <property type="protein sequence ID" value="SHL52675.1"/>
    <property type="molecule type" value="Genomic_DNA"/>
</dbReference>
<sequence>MTTLQCNMAAEQSRRERATRLVFLLAGIAMASWAPLVPYVKNRLAIDAGSLGVLLLCLGIGSLMAMPVTGALVARHGARPVIVCSSLVALACLPLLAGLSWLPVAFVVLLVFGGAIGMLDVAMNLQAVVVERESGRTIMSGFHGMFSLGSLAGVGIMMALLAWGTSPVMATLVVVALSLVALVVAWEGLLVGGAPPAEGPLFAVPRGVVLLLGVVCGVSFLVEGAMLDWVAVLLHEYRQVDTAYAGLGYALFSVTMTVGRLTGDRITTRFGHVAVATLGPILAALGMLLICLIPHWSGVAMGCILVGVGCANLVPVMFSLAGRQTLMPERIALPAVATMGYAGILAGPAAIGFVADATSLVSALLILVGLLVLASLIAASIQRSSFLSLPGNHG</sequence>
<keyword evidence="9" id="KW-1185">Reference proteome</keyword>